<dbReference type="InterPro" id="IPR027417">
    <property type="entry name" value="P-loop_NTPase"/>
</dbReference>
<dbReference type="KEGG" id="rsin:B6N60_03249"/>
<evidence type="ECO:0000259" key="1">
    <source>
        <dbReference type="Pfam" id="PF02463"/>
    </source>
</evidence>
<organism evidence="2 3">
    <name type="scientific">Richelia sinica FACHB-800</name>
    <dbReference type="NCBI Taxonomy" id="1357546"/>
    <lineage>
        <taxon>Bacteria</taxon>
        <taxon>Bacillati</taxon>
        <taxon>Cyanobacteriota</taxon>
        <taxon>Cyanophyceae</taxon>
        <taxon>Nostocales</taxon>
        <taxon>Nostocaceae</taxon>
        <taxon>Richelia</taxon>
    </lineage>
</organism>
<proteinExistence type="predicted"/>
<name>A0A975T9F8_9NOST</name>
<dbReference type="SUPFAM" id="SSF52540">
    <property type="entry name" value="P-loop containing nucleoside triphosphate hydrolases"/>
    <property type="match status" value="1"/>
</dbReference>
<evidence type="ECO:0000313" key="2">
    <source>
        <dbReference type="EMBL" id="QXE24544.1"/>
    </source>
</evidence>
<dbReference type="InterPro" id="IPR003395">
    <property type="entry name" value="RecF/RecN/SMC_N"/>
</dbReference>
<protein>
    <submittedName>
        <fullName evidence="2">Chromosome segregation protein</fullName>
    </submittedName>
</protein>
<dbReference type="Pfam" id="PF02463">
    <property type="entry name" value="SMC_N"/>
    <property type="match status" value="1"/>
</dbReference>
<dbReference type="AlphaFoldDB" id="A0A975T9F8"/>
<accession>A0A975T9F8</accession>
<dbReference type="Proteomes" id="UP000683511">
    <property type="component" value="Chromosome"/>
</dbReference>
<gene>
    <name evidence="2" type="ORF">B6N60_03249</name>
</gene>
<dbReference type="EMBL" id="CP021056">
    <property type="protein sequence ID" value="QXE24544.1"/>
    <property type="molecule type" value="Genomic_DNA"/>
</dbReference>
<sequence>MSINGICVHHNTSIHKKRYLLQAQPHLSSFYAFDEVDRFLDGANVERLARIIKQQAQQAQFIVVSLRRPMIESAERKIGVTQA</sequence>
<dbReference type="Gene3D" id="3.40.50.300">
    <property type="entry name" value="P-loop containing nucleotide triphosphate hydrolases"/>
    <property type="match status" value="1"/>
</dbReference>
<reference evidence="2" key="1">
    <citation type="submission" date="2017-04" db="EMBL/GenBank/DDBJ databases">
        <title>Genome deletions in a multicellular cyanobacterial endosymbiont for morphological adaptation in marine diatoms.</title>
        <authorList>
            <person name="Wang Y."/>
            <person name="Gao H."/>
            <person name="Li R."/>
            <person name="Xu X."/>
        </authorList>
    </citation>
    <scope>NUCLEOTIDE SEQUENCE</scope>
    <source>
        <strain evidence="2">FACHB 800</strain>
    </source>
</reference>
<keyword evidence="3" id="KW-1185">Reference proteome</keyword>
<feature type="domain" description="RecF/RecN/SMC N-terminal" evidence="1">
    <location>
        <begin position="28"/>
        <end position="82"/>
    </location>
</feature>
<evidence type="ECO:0000313" key="3">
    <source>
        <dbReference type="Proteomes" id="UP000683511"/>
    </source>
</evidence>
<dbReference type="PANTHER" id="PTHR18937">
    <property type="entry name" value="STRUCTURAL MAINTENANCE OF CHROMOSOMES SMC FAMILY MEMBER"/>
    <property type="match status" value="1"/>
</dbReference>